<feature type="region of interest" description="Disordered" evidence="1">
    <location>
        <begin position="34"/>
        <end position="54"/>
    </location>
</feature>
<dbReference type="EMBL" id="CAAALY010062855">
    <property type="protein sequence ID" value="VEL23610.1"/>
    <property type="molecule type" value="Genomic_DNA"/>
</dbReference>
<organism evidence="2 3">
    <name type="scientific">Protopolystoma xenopodis</name>
    <dbReference type="NCBI Taxonomy" id="117903"/>
    <lineage>
        <taxon>Eukaryota</taxon>
        <taxon>Metazoa</taxon>
        <taxon>Spiralia</taxon>
        <taxon>Lophotrochozoa</taxon>
        <taxon>Platyhelminthes</taxon>
        <taxon>Monogenea</taxon>
        <taxon>Polyopisthocotylea</taxon>
        <taxon>Polystomatidea</taxon>
        <taxon>Polystomatidae</taxon>
        <taxon>Protopolystoma</taxon>
    </lineage>
</organism>
<dbReference type="Proteomes" id="UP000784294">
    <property type="component" value="Unassembled WGS sequence"/>
</dbReference>
<protein>
    <submittedName>
        <fullName evidence="2">Uncharacterized protein</fullName>
    </submittedName>
</protein>
<feature type="compositionally biased region" description="Polar residues" evidence="1">
    <location>
        <begin position="36"/>
        <end position="45"/>
    </location>
</feature>
<comment type="caution">
    <text evidence="2">The sequence shown here is derived from an EMBL/GenBank/DDBJ whole genome shotgun (WGS) entry which is preliminary data.</text>
</comment>
<sequence length="72" mass="7978">MHKADLKLMPTFPPIPSVYYTRISYPPDACKIESPNAPTLSSHSSLPLEDTKDTTSDAFSHISMSHKSVLDM</sequence>
<evidence type="ECO:0000313" key="2">
    <source>
        <dbReference type="EMBL" id="VEL23610.1"/>
    </source>
</evidence>
<accession>A0A3S5ARV3</accession>
<evidence type="ECO:0000313" key="3">
    <source>
        <dbReference type="Proteomes" id="UP000784294"/>
    </source>
</evidence>
<keyword evidence="3" id="KW-1185">Reference proteome</keyword>
<gene>
    <name evidence="2" type="ORF">PXEA_LOCUS17050</name>
</gene>
<reference evidence="2" key="1">
    <citation type="submission" date="2018-11" db="EMBL/GenBank/DDBJ databases">
        <authorList>
            <consortium name="Pathogen Informatics"/>
        </authorList>
    </citation>
    <scope>NUCLEOTIDE SEQUENCE</scope>
</reference>
<proteinExistence type="predicted"/>
<name>A0A3S5ARV3_9PLAT</name>
<evidence type="ECO:0000256" key="1">
    <source>
        <dbReference type="SAM" id="MobiDB-lite"/>
    </source>
</evidence>
<dbReference type="AlphaFoldDB" id="A0A3S5ARV3"/>